<keyword evidence="3" id="KW-1185">Reference proteome</keyword>
<dbReference type="Proteomes" id="UP001209746">
    <property type="component" value="Unassembled WGS sequence"/>
</dbReference>
<reference evidence="2" key="1">
    <citation type="submission" date="2023-02" db="EMBL/GenBank/DDBJ databases">
        <title>Enrichment on poylsaccharides allowed isolation of novel metabolic and taxonomic groups of Haloarchaea.</title>
        <authorList>
            <person name="Sorokin D.Y."/>
            <person name="Elcheninov A.G."/>
            <person name="Khizhniak T.V."/>
            <person name="Kolganova T.V."/>
            <person name="Kublanov I.V."/>
        </authorList>
    </citation>
    <scope>NUCLEOTIDE SEQUENCE</scope>
    <source>
        <strain evidence="1 3">HArc-curdl5-1</strain>
        <strain evidence="2">HArc-curdl7</strain>
    </source>
</reference>
<evidence type="ECO:0000313" key="3">
    <source>
        <dbReference type="Proteomes" id="UP001208186"/>
    </source>
</evidence>
<dbReference type="Pfam" id="PF05768">
    <property type="entry name" value="Glrx-like"/>
    <property type="match status" value="1"/>
</dbReference>
<dbReference type="RefSeq" id="WP_315908981.1">
    <property type="nucleotide sequence ID" value="NZ_JAOPKC010000008.1"/>
</dbReference>
<dbReference type="InterPro" id="IPR008554">
    <property type="entry name" value="Glutaredoxin-like"/>
</dbReference>
<protein>
    <submittedName>
        <fullName evidence="2">Glutaredoxin family protein</fullName>
    </submittedName>
</protein>
<evidence type="ECO:0000313" key="1">
    <source>
        <dbReference type="EMBL" id="MCU4718222.1"/>
    </source>
</evidence>
<proteinExistence type="predicted"/>
<gene>
    <name evidence="2" type="ORF">OB914_05055</name>
    <name evidence="1" type="ORF">OB916_09120</name>
</gene>
<sequence>MTDPVPITVYRRQPCELCEEAIETIESVASAAEITVEIETVDVDGDPDLRERYGDRVPVVAVDGLERFELFVDETELAGALRDAS</sequence>
<dbReference type="InterPro" id="IPR036249">
    <property type="entry name" value="Thioredoxin-like_sf"/>
</dbReference>
<dbReference type="Gene3D" id="3.40.30.10">
    <property type="entry name" value="Glutaredoxin"/>
    <property type="match status" value="1"/>
</dbReference>
<name>A0AAE3IA50_9EURY</name>
<comment type="caution">
    <text evidence="2">The sequence shown here is derived from an EMBL/GenBank/DDBJ whole genome shotgun (WGS) entry which is preliminary data.</text>
</comment>
<evidence type="ECO:0000313" key="4">
    <source>
        <dbReference type="Proteomes" id="UP001209746"/>
    </source>
</evidence>
<dbReference type="EMBL" id="JAOPKD010000003">
    <property type="protein sequence ID" value="MCU4726337.1"/>
    <property type="molecule type" value="Genomic_DNA"/>
</dbReference>
<dbReference type="SUPFAM" id="SSF52833">
    <property type="entry name" value="Thioredoxin-like"/>
    <property type="match status" value="1"/>
</dbReference>
<evidence type="ECO:0000313" key="2">
    <source>
        <dbReference type="EMBL" id="MCU4726337.1"/>
    </source>
</evidence>
<dbReference type="AlphaFoldDB" id="A0AAE3IA50"/>
<dbReference type="Proteomes" id="UP001208186">
    <property type="component" value="Unassembled WGS sequence"/>
</dbReference>
<dbReference type="EMBL" id="JAOPKC010000008">
    <property type="protein sequence ID" value="MCU4718222.1"/>
    <property type="molecule type" value="Genomic_DNA"/>
</dbReference>
<accession>A0AAE3IA50</accession>
<organism evidence="2 4">
    <name type="scientific">Halapricum hydrolyticum</name>
    <dbReference type="NCBI Taxonomy" id="2979991"/>
    <lineage>
        <taxon>Archaea</taxon>
        <taxon>Methanobacteriati</taxon>
        <taxon>Methanobacteriota</taxon>
        <taxon>Stenosarchaea group</taxon>
        <taxon>Halobacteria</taxon>
        <taxon>Halobacteriales</taxon>
        <taxon>Haloarculaceae</taxon>
        <taxon>Halapricum</taxon>
    </lineage>
</organism>